<dbReference type="InterPro" id="IPR050879">
    <property type="entry name" value="Acyltransferase_3"/>
</dbReference>
<keyword evidence="1" id="KW-0472">Membrane</keyword>
<evidence type="ECO:0000313" key="3">
    <source>
        <dbReference type="EMBL" id="GIM67156.1"/>
    </source>
</evidence>
<feature type="transmembrane region" description="Helical" evidence="1">
    <location>
        <begin position="251"/>
        <end position="270"/>
    </location>
</feature>
<feature type="transmembrane region" description="Helical" evidence="1">
    <location>
        <begin position="55"/>
        <end position="83"/>
    </location>
</feature>
<keyword evidence="1" id="KW-0812">Transmembrane</keyword>
<gene>
    <name evidence="3" type="ORF">Aco04nite_05010</name>
</gene>
<organism evidence="3 4">
    <name type="scientific">Winogradskya consettensis</name>
    <dbReference type="NCBI Taxonomy" id="113560"/>
    <lineage>
        <taxon>Bacteria</taxon>
        <taxon>Bacillati</taxon>
        <taxon>Actinomycetota</taxon>
        <taxon>Actinomycetes</taxon>
        <taxon>Micromonosporales</taxon>
        <taxon>Micromonosporaceae</taxon>
        <taxon>Winogradskya</taxon>
    </lineage>
</organism>
<accession>A0A919S7M2</accession>
<keyword evidence="1" id="KW-1133">Transmembrane helix</keyword>
<name>A0A919S7M2_9ACTN</name>
<feature type="transmembrane region" description="Helical" evidence="1">
    <location>
        <begin position="321"/>
        <end position="341"/>
    </location>
</feature>
<evidence type="ECO:0000256" key="1">
    <source>
        <dbReference type="SAM" id="Phobius"/>
    </source>
</evidence>
<feature type="transmembrane region" description="Helical" evidence="1">
    <location>
        <begin position="209"/>
        <end position="231"/>
    </location>
</feature>
<feature type="transmembrane region" description="Helical" evidence="1">
    <location>
        <begin position="25"/>
        <end position="43"/>
    </location>
</feature>
<evidence type="ECO:0000313" key="4">
    <source>
        <dbReference type="Proteomes" id="UP000680865"/>
    </source>
</evidence>
<dbReference type="GO" id="GO:0009103">
    <property type="term" value="P:lipopolysaccharide biosynthetic process"/>
    <property type="evidence" value="ECO:0007669"/>
    <property type="project" value="TreeGrafter"/>
</dbReference>
<feature type="domain" description="Acyltransferase 3" evidence="2">
    <location>
        <begin position="22"/>
        <end position="366"/>
    </location>
</feature>
<evidence type="ECO:0000259" key="2">
    <source>
        <dbReference type="Pfam" id="PF01757"/>
    </source>
</evidence>
<sequence>MTHAVRTPDGVAAPPRRGPHRSLNALRTVAAVLVVIYHLRTLLFVPEADGPLNEILYTVTGLGPAAVVVFFVLSGYWVGGSVLSGFRQDRFRWSTYVTARLSRLWIVLVPAIVLTALLDHLGLALLPHTSIYLGDIAYHHTVPAGDLAGRLDAGTALGNLAFLQTIALPTYGTNASLWSLAYEAAFYAIFPLALYAWKGHGLGPRVFNGALAVAICVLVGPKVLMYLPVWLMGAAVAMFRTRIGAFLDARSAAHLATARAVAVVLVAGAMAATHASYSGRNVLLLAGTTTLLLIVLVRDVAWSGLPGRVLTAVSAYAESSYSLYAIHLPIAAMTAALLTPAVTNRWAPTPAHWLSLLALTAVLIALGWAFAWCTERHTDRLRKAADRFIRSGTHRARVQGPS</sequence>
<dbReference type="AlphaFoldDB" id="A0A919S7M2"/>
<comment type="caution">
    <text evidence="3">The sequence shown here is derived from an EMBL/GenBank/DDBJ whole genome shotgun (WGS) entry which is preliminary data.</text>
</comment>
<dbReference type="PANTHER" id="PTHR23028">
    <property type="entry name" value="ACETYLTRANSFERASE"/>
    <property type="match status" value="1"/>
</dbReference>
<feature type="transmembrane region" description="Helical" evidence="1">
    <location>
        <begin position="353"/>
        <end position="372"/>
    </location>
</feature>
<protein>
    <submittedName>
        <fullName evidence="3">LPS biosynthesis protein</fullName>
    </submittedName>
</protein>
<dbReference type="GO" id="GO:0016020">
    <property type="term" value="C:membrane"/>
    <property type="evidence" value="ECO:0007669"/>
    <property type="project" value="TreeGrafter"/>
</dbReference>
<dbReference type="Pfam" id="PF01757">
    <property type="entry name" value="Acyl_transf_3"/>
    <property type="match status" value="1"/>
</dbReference>
<dbReference type="EMBL" id="BOQP01000003">
    <property type="protein sequence ID" value="GIM67156.1"/>
    <property type="molecule type" value="Genomic_DNA"/>
</dbReference>
<feature type="transmembrane region" description="Helical" evidence="1">
    <location>
        <begin position="177"/>
        <end position="197"/>
    </location>
</feature>
<dbReference type="InterPro" id="IPR002656">
    <property type="entry name" value="Acyl_transf_3_dom"/>
</dbReference>
<dbReference type="RefSeq" id="WP_212995564.1">
    <property type="nucleotide sequence ID" value="NZ_BAAATW010000009.1"/>
</dbReference>
<dbReference type="GO" id="GO:0016747">
    <property type="term" value="F:acyltransferase activity, transferring groups other than amino-acyl groups"/>
    <property type="evidence" value="ECO:0007669"/>
    <property type="project" value="InterPro"/>
</dbReference>
<reference evidence="3" key="1">
    <citation type="submission" date="2021-03" db="EMBL/GenBank/DDBJ databases">
        <title>Whole genome shotgun sequence of Actinoplanes consettensis NBRC 14913.</title>
        <authorList>
            <person name="Komaki H."/>
            <person name="Tamura T."/>
        </authorList>
    </citation>
    <scope>NUCLEOTIDE SEQUENCE</scope>
    <source>
        <strain evidence="3">NBRC 14913</strain>
    </source>
</reference>
<keyword evidence="4" id="KW-1185">Reference proteome</keyword>
<dbReference type="Proteomes" id="UP000680865">
    <property type="component" value="Unassembled WGS sequence"/>
</dbReference>
<feature type="transmembrane region" description="Helical" evidence="1">
    <location>
        <begin position="282"/>
        <end position="301"/>
    </location>
</feature>
<feature type="transmembrane region" description="Helical" evidence="1">
    <location>
        <begin position="104"/>
        <end position="126"/>
    </location>
</feature>
<proteinExistence type="predicted"/>
<dbReference type="PANTHER" id="PTHR23028:SF53">
    <property type="entry name" value="ACYL_TRANSF_3 DOMAIN-CONTAINING PROTEIN"/>
    <property type="match status" value="1"/>
</dbReference>